<evidence type="ECO:0000256" key="1">
    <source>
        <dbReference type="SAM" id="MobiDB-lite"/>
    </source>
</evidence>
<dbReference type="EMBL" id="SMLK01000001">
    <property type="protein sequence ID" value="TFZ07928.1"/>
    <property type="molecule type" value="Genomic_DNA"/>
</dbReference>
<keyword evidence="3" id="KW-1185">Reference proteome</keyword>
<dbReference type="Proteomes" id="UP000297839">
    <property type="component" value="Unassembled WGS sequence"/>
</dbReference>
<name>A0A4Z0CBW4_9BURK</name>
<dbReference type="OrthoDB" id="8900990at2"/>
<reference evidence="2 3" key="1">
    <citation type="submission" date="2019-03" db="EMBL/GenBank/DDBJ databases">
        <title>Ramlibacter sp. 18x22-1, whole genome shotgun sequence.</title>
        <authorList>
            <person name="Zhang X."/>
            <person name="Feng G."/>
            <person name="Zhu H."/>
        </authorList>
    </citation>
    <scope>NUCLEOTIDE SEQUENCE [LARGE SCALE GENOMIC DNA]</scope>
    <source>
        <strain evidence="2 3">18x22-1</strain>
    </source>
</reference>
<evidence type="ECO:0000313" key="2">
    <source>
        <dbReference type="EMBL" id="TFZ07928.1"/>
    </source>
</evidence>
<gene>
    <name evidence="2" type="ORF">EZ216_01825</name>
</gene>
<proteinExistence type="predicted"/>
<organism evidence="2 3">
    <name type="scientific">Ramlibacter humi</name>
    <dbReference type="NCBI Taxonomy" id="2530451"/>
    <lineage>
        <taxon>Bacteria</taxon>
        <taxon>Pseudomonadati</taxon>
        <taxon>Pseudomonadota</taxon>
        <taxon>Betaproteobacteria</taxon>
        <taxon>Burkholderiales</taxon>
        <taxon>Comamonadaceae</taxon>
        <taxon>Ramlibacter</taxon>
    </lineage>
</organism>
<sequence length="210" mass="23539">MHTAICTFEDRANAERARDRLLRAGFAAEDVHLQHRGARDSDAMGEDPRAWSGTDREVAADRNMVDRVAGFFVHLFGADAANDRENYTRRVDSGRTVLVVDTHSETEADRARALLHDLQADDVNVYARGADSRPVRDLVADMPVHVDSPERIQAAFHGRSTDWTDRSADTRERAVAAGTPGEQRPLDLRDPDLDHVGLRYENLDKDKTPR</sequence>
<dbReference type="AlphaFoldDB" id="A0A4Z0CBW4"/>
<feature type="region of interest" description="Disordered" evidence="1">
    <location>
        <begin position="155"/>
        <end position="193"/>
    </location>
</feature>
<dbReference type="RefSeq" id="WP_135247866.1">
    <property type="nucleotide sequence ID" value="NZ_SMLK01000001.1"/>
</dbReference>
<accession>A0A4Z0CBW4</accession>
<feature type="compositionally biased region" description="Basic and acidic residues" evidence="1">
    <location>
        <begin position="184"/>
        <end position="193"/>
    </location>
</feature>
<evidence type="ECO:0000313" key="3">
    <source>
        <dbReference type="Proteomes" id="UP000297839"/>
    </source>
</evidence>
<comment type="caution">
    <text evidence="2">The sequence shown here is derived from an EMBL/GenBank/DDBJ whole genome shotgun (WGS) entry which is preliminary data.</text>
</comment>
<feature type="compositionally biased region" description="Basic and acidic residues" evidence="1">
    <location>
        <begin position="159"/>
        <end position="174"/>
    </location>
</feature>
<protein>
    <submittedName>
        <fullName evidence="2">Uncharacterized protein</fullName>
    </submittedName>
</protein>